<dbReference type="PROSITE" id="PS51379">
    <property type="entry name" value="4FE4S_FER_2"/>
    <property type="match status" value="1"/>
</dbReference>
<dbReference type="PROSITE" id="PS00198">
    <property type="entry name" value="4FE4S_FER_1"/>
    <property type="match status" value="1"/>
</dbReference>
<evidence type="ECO:0000259" key="5">
    <source>
        <dbReference type="PROSITE" id="PS51379"/>
    </source>
</evidence>
<dbReference type="Pfam" id="PF00037">
    <property type="entry name" value="Fer4"/>
    <property type="match status" value="1"/>
</dbReference>
<dbReference type="Pfam" id="PF25106">
    <property type="entry name" value="VWA_4"/>
    <property type="match status" value="1"/>
</dbReference>
<dbReference type="InterPro" id="IPR017896">
    <property type="entry name" value="4Fe4S_Fe-S-bd"/>
</dbReference>
<dbReference type="PANTHER" id="PTHR47763">
    <property type="entry name" value="ALPHA-PROTEIN KINASE VWKA"/>
    <property type="match status" value="1"/>
</dbReference>
<dbReference type="Gene3D" id="3.40.50.410">
    <property type="entry name" value="von Willebrand factor, type A domain"/>
    <property type="match status" value="1"/>
</dbReference>
<dbReference type="InterPro" id="IPR052969">
    <property type="entry name" value="Thr-specific_kinase-like"/>
</dbReference>
<feature type="domain" description="4Fe-4S ferredoxin-type" evidence="5">
    <location>
        <begin position="1"/>
        <end position="29"/>
    </location>
</feature>
<keyword evidence="7" id="KW-1185">Reference proteome</keyword>
<evidence type="ECO:0000313" key="7">
    <source>
        <dbReference type="Proteomes" id="UP001234178"/>
    </source>
</evidence>
<keyword evidence="3" id="KW-0732">Signal</keyword>
<reference evidence="6 7" key="1">
    <citation type="journal article" date="2023" name="Nucleic Acids Res.">
        <title>The hologenome of Daphnia magna reveals possible DNA methylation and microbiome-mediated evolution of the host genome.</title>
        <authorList>
            <person name="Chaturvedi A."/>
            <person name="Li X."/>
            <person name="Dhandapani V."/>
            <person name="Marshall H."/>
            <person name="Kissane S."/>
            <person name="Cuenca-Cambronero M."/>
            <person name="Asole G."/>
            <person name="Calvet F."/>
            <person name="Ruiz-Romero M."/>
            <person name="Marangio P."/>
            <person name="Guigo R."/>
            <person name="Rago D."/>
            <person name="Mirbahai L."/>
            <person name="Eastwood N."/>
            <person name="Colbourne J.K."/>
            <person name="Zhou J."/>
            <person name="Mallon E."/>
            <person name="Orsini L."/>
        </authorList>
    </citation>
    <scope>NUCLEOTIDE SEQUENCE [LARGE SCALE GENOMIC DNA]</scope>
    <source>
        <strain evidence="6">LRV0_1</strain>
    </source>
</reference>
<dbReference type="InterPro" id="IPR017900">
    <property type="entry name" value="4Fe4S_Fe_S_CS"/>
</dbReference>
<evidence type="ECO:0000256" key="1">
    <source>
        <dbReference type="ARBA" id="ARBA00004613"/>
    </source>
</evidence>
<feature type="region of interest" description="Disordered" evidence="4">
    <location>
        <begin position="152"/>
        <end position="197"/>
    </location>
</feature>
<evidence type="ECO:0000256" key="3">
    <source>
        <dbReference type="ARBA" id="ARBA00022729"/>
    </source>
</evidence>
<comment type="subcellular location">
    <subcellularLocation>
        <location evidence="1">Secreted</location>
    </subcellularLocation>
</comment>
<sequence>MATYITADCINCGACEPECPNEAISEGDETYVIDPELCTECVGFYDHEACQAVCPVECCLPDPKHAEEEALLLERALRLHPDDDVLKGRATQDARPFCQVVGRAPASQTSANLRWHARRSGAAMKTYLGVLAALVLGVPLLGCSASDSLSSFGGPPTGDASAPGSPGKGGSTGGSGDDFVDLGPGDPPPAESAGGAQSAQVGAGVLTAGIWDDALNYSFFDKYLATTAAVPGAPAFSSAEYDAAAAEFAPGQRSPHSAVDAAIVLDTTGSMGDELRYLTAEFASISKAVADKFPGASQRWSLVLYRDAGDEYVVKSFDFTGDPRAFTATLGAQAAGGGGDIPESPEKGLAALSQLGWRSGGDVAKVAFWVGDAPHHTENASAMKQAIVGAHQRGIHVYPVASSGVDDLLERTMRSAALVTGGRYLFLTDDSGVGNAHQEPKIPCYFVTKLQRSLVRVVASELAGTPEALAPADILRTTGSPTPEGLCATASGDTVQIF</sequence>
<dbReference type="PANTHER" id="PTHR47763:SF1">
    <property type="entry name" value="DUF659 DOMAIN-CONTAINING PROTEIN"/>
    <property type="match status" value="1"/>
</dbReference>
<accession>A0ABR0BA74</accession>
<name>A0ABR0BA74_9CRUS</name>
<evidence type="ECO:0000256" key="4">
    <source>
        <dbReference type="SAM" id="MobiDB-lite"/>
    </source>
</evidence>
<dbReference type="EMBL" id="JAOYFB010000044">
    <property type="protein sequence ID" value="KAK4045479.1"/>
    <property type="molecule type" value="Genomic_DNA"/>
</dbReference>
<feature type="compositionally biased region" description="Gly residues" evidence="4">
    <location>
        <begin position="166"/>
        <end position="176"/>
    </location>
</feature>
<comment type="caution">
    <text evidence="6">The sequence shown here is derived from an EMBL/GenBank/DDBJ whole genome shotgun (WGS) entry which is preliminary data.</text>
</comment>
<dbReference type="SUPFAM" id="SSF53300">
    <property type="entry name" value="vWA-like"/>
    <property type="match status" value="1"/>
</dbReference>
<evidence type="ECO:0000313" key="6">
    <source>
        <dbReference type="EMBL" id="KAK4045479.1"/>
    </source>
</evidence>
<dbReference type="SUPFAM" id="SSF54862">
    <property type="entry name" value="4Fe-4S ferredoxins"/>
    <property type="match status" value="1"/>
</dbReference>
<proteinExistence type="predicted"/>
<dbReference type="Proteomes" id="UP001234178">
    <property type="component" value="Unassembled WGS sequence"/>
</dbReference>
<keyword evidence="2" id="KW-0964">Secreted</keyword>
<dbReference type="NCBIfam" id="NF033683">
    <property type="entry name" value="di_4Fe-4S_YfhL"/>
    <property type="match status" value="1"/>
</dbReference>
<protein>
    <recommendedName>
        <fullName evidence="5">4Fe-4S ferredoxin-type domain-containing protein</fullName>
    </recommendedName>
</protein>
<dbReference type="Gene3D" id="3.30.70.20">
    <property type="match status" value="1"/>
</dbReference>
<dbReference type="InterPro" id="IPR047927">
    <property type="entry name" value="YfhL-like"/>
</dbReference>
<organism evidence="6 7">
    <name type="scientific">Daphnia magna</name>
    <dbReference type="NCBI Taxonomy" id="35525"/>
    <lineage>
        <taxon>Eukaryota</taxon>
        <taxon>Metazoa</taxon>
        <taxon>Ecdysozoa</taxon>
        <taxon>Arthropoda</taxon>
        <taxon>Crustacea</taxon>
        <taxon>Branchiopoda</taxon>
        <taxon>Diplostraca</taxon>
        <taxon>Cladocera</taxon>
        <taxon>Anomopoda</taxon>
        <taxon>Daphniidae</taxon>
        <taxon>Daphnia</taxon>
    </lineage>
</organism>
<dbReference type="InterPro" id="IPR036465">
    <property type="entry name" value="vWFA_dom_sf"/>
</dbReference>
<evidence type="ECO:0000256" key="2">
    <source>
        <dbReference type="ARBA" id="ARBA00022525"/>
    </source>
</evidence>
<gene>
    <name evidence="6" type="ORF">OUZ56_033103</name>
</gene>
<dbReference type="InterPro" id="IPR056861">
    <property type="entry name" value="HMCN1-like_VWA"/>
</dbReference>